<evidence type="ECO:0000256" key="6">
    <source>
        <dbReference type="SAM" id="Phobius"/>
    </source>
</evidence>
<dbReference type="SUPFAM" id="SSF103473">
    <property type="entry name" value="MFS general substrate transporter"/>
    <property type="match status" value="1"/>
</dbReference>
<sequence length="437" mass="46088">MTSISEDTLNARQQPDDTNSVSGAARIGMGLVEFIVTIAVMTASVALAIDSMLPALSSIGQSFDVTNANDAQLVIGIFFLGFGFSQIFFGSLSDAFGRRVVLLGGLAFFTISSFAASQATSFEALLVLRFIQGIGAAAVRITTMAIVRDCFGGREMARVMSYVMIVFMIVPIVAPSLGQVVIVYADWHWIFILIGVIGLVLFFLALTRMSESLPAKERLPLSFGAILSGFRTVLTNRITCGYMIGLTLFTAVICAYIVSVQQVFGEIYGLADWLPIAFAGTAGGIAVANFANGFFVRSFGMRRISHAALILFTLLAAAGYALSLAGTPAFVVSYVMFSVLLMFFAVIATNFTAISLEPMGHLAGTATAITGFISTTAGALIGSAVGQLFNGTLQPLFGGFALFGLLTIAATLWAEKGKLFTHPGDQIAGPDHGGGHM</sequence>
<proteinExistence type="predicted"/>
<organism evidence="8 9">
    <name type="scientific">Rhizobium fredii</name>
    <name type="common">Sinorhizobium fredii</name>
    <dbReference type="NCBI Taxonomy" id="380"/>
    <lineage>
        <taxon>Bacteria</taxon>
        <taxon>Pseudomonadati</taxon>
        <taxon>Pseudomonadota</taxon>
        <taxon>Alphaproteobacteria</taxon>
        <taxon>Hyphomicrobiales</taxon>
        <taxon>Rhizobiaceae</taxon>
        <taxon>Sinorhizobium/Ensifer group</taxon>
        <taxon>Sinorhizobium</taxon>
    </lineage>
</organism>
<feature type="transmembrane region" description="Helical" evidence="6">
    <location>
        <begin position="159"/>
        <end position="181"/>
    </location>
</feature>
<dbReference type="AlphaFoldDB" id="A0A2L0H4Z7"/>
<feature type="transmembrane region" description="Helical" evidence="6">
    <location>
        <begin position="73"/>
        <end position="93"/>
    </location>
</feature>
<dbReference type="Pfam" id="PF07690">
    <property type="entry name" value="MFS_1"/>
    <property type="match status" value="1"/>
</dbReference>
<dbReference type="InterPro" id="IPR011701">
    <property type="entry name" value="MFS"/>
</dbReference>
<evidence type="ECO:0000256" key="4">
    <source>
        <dbReference type="ARBA" id="ARBA00022989"/>
    </source>
</evidence>
<dbReference type="GO" id="GO:0005886">
    <property type="term" value="C:plasma membrane"/>
    <property type="evidence" value="ECO:0007669"/>
    <property type="project" value="TreeGrafter"/>
</dbReference>
<evidence type="ECO:0000259" key="7">
    <source>
        <dbReference type="PROSITE" id="PS50850"/>
    </source>
</evidence>
<keyword evidence="2" id="KW-0813">Transport</keyword>
<protein>
    <submittedName>
        <fullName evidence="8">Multidrug resistance transporter protein</fullName>
    </submittedName>
</protein>
<feature type="domain" description="Major facilitator superfamily (MFS) profile" evidence="7">
    <location>
        <begin position="32"/>
        <end position="416"/>
    </location>
</feature>
<feature type="transmembrane region" description="Helical" evidence="6">
    <location>
        <begin position="240"/>
        <end position="261"/>
    </location>
</feature>
<feature type="transmembrane region" description="Helical" evidence="6">
    <location>
        <begin position="366"/>
        <end position="389"/>
    </location>
</feature>
<reference evidence="8 9" key="1">
    <citation type="submission" date="2017-10" db="EMBL/GenBank/DDBJ databases">
        <title>Analysis of the genome sequences of Rhizobium populations associated to common bean (phaseolus vulgaris).</title>
        <authorList>
            <person name="Bustos P."/>
            <person name="Santamaria R.I."/>
            <person name="Miranda-Sanchez F."/>
            <person name="Perez-Carrascal O."/>
            <person name="Juarez S."/>
            <person name="Lozano L."/>
            <person name="Martinez-Flores I."/>
            <person name="Vinuesa P."/>
            <person name="Martinez-Romero E."/>
            <person name="Cevallos M.A."/>
            <person name="Romero D."/>
            <person name="Davila G."/>
            <person name="Gonzalez V."/>
        </authorList>
    </citation>
    <scope>NUCLEOTIDE SEQUENCE [LARGE SCALE GENOMIC DNA]</scope>
    <source>
        <strain evidence="8 9">NXT3</strain>
    </source>
</reference>
<feature type="transmembrane region" description="Helical" evidence="6">
    <location>
        <begin position="187"/>
        <end position="206"/>
    </location>
</feature>
<gene>
    <name evidence="8" type="ORF">NXT3_CH01993</name>
</gene>
<feature type="transmembrane region" description="Helical" evidence="6">
    <location>
        <begin position="100"/>
        <end position="120"/>
    </location>
</feature>
<feature type="transmembrane region" description="Helical" evidence="6">
    <location>
        <begin position="273"/>
        <end position="295"/>
    </location>
</feature>
<feature type="transmembrane region" description="Helical" evidence="6">
    <location>
        <begin position="331"/>
        <end position="354"/>
    </location>
</feature>
<evidence type="ECO:0000256" key="3">
    <source>
        <dbReference type="ARBA" id="ARBA00022692"/>
    </source>
</evidence>
<dbReference type="PANTHER" id="PTHR23502">
    <property type="entry name" value="MAJOR FACILITATOR SUPERFAMILY"/>
    <property type="match status" value="1"/>
</dbReference>
<dbReference type="GO" id="GO:0022857">
    <property type="term" value="F:transmembrane transporter activity"/>
    <property type="evidence" value="ECO:0007669"/>
    <property type="project" value="InterPro"/>
</dbReference>
<evidence type="ECO:0000313" key="8">
    <source>
        <dbReference type="EMBL" id="AUX76558.1"/>
    </source>
</evidence>
<keyword evidence="3 6" id="KW-0812">Transmembrane</keyword>
<keyword evidence="5 6" id="KW-0472">Membrane</keyword>
<dbReference type="CDD" id="cd17320">
    <property type="entry name" value="MFS_MdfA_MDR_like"/>
    <property type="match status" value="1"/>
</dbReference>
<evidence type="ECO:0000313" key="9">
    <source>
        <dbReference type="Proteomes" id="UP000239340"/>
    </source>
</evidence>
<feature type="transmembrane region" description="Helical" evidence="6">
    <location>
        <begin position="126"/>
        <end position="147"/>
    </location>
</feature>
<comment type="subcellular location">
    <subcellularLocation>
        <location evidence="1">Membrane</location>
        <topology evidence="1">Multi-pass membrane protein</topology>
    </subcellularLocation>
</comment>
<evidence type="ECO:0000256" key="2">
    <source>
        <dbReference type="ARBA" id="ARBA00022448"/>
    </source>
</evidence>
<dbReference type="PROSITE" id="PS50850">
    <property type="entry name" value="MFS"/>
    <property type="match status" value="1"/>
</dbReference>
<evidence type="ECO:0000256" key="5">
    <source>
        <dbReference type="ARBA" id="ARBA00023136"/>
    </source>
</evidence>
<accession>A0A2L0H4Z7</accession>
<evidence type="ECO:0000256" key="1">
    <source>
        <dbReference type="ARBA" id="ARBA00004141"/>
    </source>
</evidence>
<keyword evidence="4 6" id="KW-1133">Transmembrane helix</keyword>
<dbReference type="EMBL" id="CP024307">
    <property type="protein sequence ID" value="AUX76558.1"/>
    <property type="molecule type" value="Genomic_DNA"/>
</dbReference>
<dbReference type="Gene3D" id="1.20.1720.10">
    <property type="entry name" value="Multidrug resistance protein D"/>
    <property type="match status" value="1"/>
</dbReference>
<feature type="transmembrane region" description="Helical" evidence="6">
    <location>
        <begin position="31"/>
        <end position="53"/>
    </location>
</feature>
<dbReference type="InterPro" id="IPR036259">
    <property type="entry name" value="MFS_trans_sf"/>
</dbReference>
<dbReference type="Proteomes" id="UP000239340">
    <property type="component" value="Chromosome"/>
</dbReference>
<dbReference type="PANTHER" id="PTHR23502:SF132">
    <property type="entry name" value="POLYAMINE TRANSPORTER 2-RELATED"/>
    <property type="match status" value="1"/>
</dbReference>
<feature type="transmembrane region" description="Helical" evidence="6">
    <location>
        <begin position="395"/>
        <end position="414"/>
    </location>
</feature>
<feature type="transmembrane region" description="Helical" evidence="6">
    <location>
        <begin position="307"/>
        <end position="325"/>
    </location>
</feature>
<name>A0A2L0H4Z7_RHIFR</name>
<dbReference type="InterPro" id="IPR020846">
    <property type="entry name" value="MFS_dom"/>
</dbReference>